<dbReference type="Proteomes" id="UP000035721">
    <property type="component" value="Unassembled WGS sequence"/>
</dbReference>
<dbReference type="EMBL" id="CAJB01000009">
    <property type="protein sequence ID" value="CCH76110.1"/>
    <property type="molecule type" value="Genomic_DNA"/>
</dbReference>
<proteinExistence type="inferred from homology"/>
<dbReference type="PANTHER" id="PTHR43563:SF1">
    <property type="entry name" value="AMINE OXIDASE [FLAVIN-CONTAINING] B"/>
    <property type="match status" value="1"/>
</dbReference>
<evidence type="ECO:0000313" key="3">
    <source>
        <dbReference type="EMBL" id="CCH76110.1"/>
    </source>
</evidence>
<dbReference type="Gene3D" id="3.50.50.60">
    <property type="entry name" value="FAD/NAD(P)-binding domain"/>
    <property type="match status" value="2"/>
</dbReference>
<dbReference type="SUPFAM" id="SSF51905">
    <property type="entry name" value="FAD/NAD(P)-binding domain"/>
    <property type="match status" value="1"/>
</dbReference>
<feature type="domain" description="Amine oxidase" evidence="2">
    <location>
        <begin position="112"/>
        <end position="358"/>
    </location>
</feature>
<reference evidence="3 4" key="1">
    <citation type="journal article" date="2013" name="ISME J.">
        <title>A metabolic model for members of the genus Tetrasphaera involved in enhanced biological phosphorus removal.</title>
        <authorList>
            <person name="Kristiansen R."/>
            <person name="Nguyen H.T.T."/>
            <person name="Saunders A.M."/>
            <person name="Nielsen J.L."/>
            <person name="Wimmer R."/>
            <person name="Le V.Q."/>
            <person name="McIlroy S.J."/>
            <person name="Petrovski S."/>
            <person name="Seviour R.J."/>
            <person name="Calteau A."/>
            <person name="Nielsen K.L."/>
            <person name="Nielsen P.H."/>
        </authorList>
    </citation>
    <scope>NUCLEOTIDE SEQUENCE [LARGE SCALE GENOMIC DNA]</scope>
    <source>
        <strain evidence="3 4">T1-X7</strain>
    </source>
</reference>
<gene>
    <name evidence="3" type="ORF">BN12_1060012</name>
</gene>
<keyword evidence="4" id="KW-1185">Reference proteome</keyword>
<dbReference type="STRING" id="1194083.BN12_1060012"/>
<evidence type="ECO:0000256" key="1">
    <source>
        <dbReference type="ARBA" id="ARBA00005995"/>
    </source>
</evidence>
<sequence>MTDTRVAVVGAGLAGLNVARLLHQAGVEVEVYEARDRIGGRVLTVDAAGAATEDGFDLGPSWFWPHLQPGIGELVDELGVASFAQSTDGDVIFERMSREPAQRYPGQRQPHSTMRVAGGTASLIRGVARTLPAERIHLAARVTSLELHGGEVQLTVLGADGRRQVVRAEQVVAAVPPRLLEATVELTPQLPEKTVAQWRGTPTWMAPHAKFFAIYDEPFWLADGYSGTAQSMVGPMLEIHDATTRSGRAALFGFLGVGAVERRHLDEQALTEACVAQFARLFGERAGRPVATLYRDWAADPLTATPDDLVSSGHASAAPAWVHGPWSARLTLAGSETSPAEAGYLAGAVIASRAAAETMRQRLGDGASLR</sequence>
<accession>A0A077LVZ2</accession>
<dbReference type="GO" id="GO:0016491">
    <property type="term" value="F:oxidoreductase activity"/>
    <property type="evidence" value="ECO:0007669"/>
    <property type="project" value="InterPro"/>
</dbReference>
<dbReference type="Pfam" id="PF01593">
    <property type="entry name" value="Amino_oxidase"/>
    <property type="match status" value="1"/>
</dbReference>
<dbReference type="InterPro" id="IPR050703">
    <property type="entry name" value="Flavin_MAO"/>
</dbReference>
<dbReference type="OrthoDB" id="337830at2"/>
<comment type="caution">
    <text evidence="3">The sequence shown here is derived from an EMBL/GenBank/DDBJ whole genome shotgun (WGS) entry which is preliminary data.</text>
</comment>
<evidence type="ECO:0000259" key="2">
    <source>
        <dbReference type="Pfam" id="PF01593"/>
    </source>
</evidence>
<dbReference type="Pfam" id="PF13450">
    <property type="entry name" value="NAD_binding_8"/>
    <property type="match status" value="1"/>
</dbReference>
<dbReference type="SUPFAM" id="SSF54373">
    <property type="entry name" value="FAD-linked reductases, C-terminal domain"/>
    <property type="match status" value="1"/>
</dbReference>
<name>A0A077LVZ2_9MICO</name>
<dbReference type="PRINTS" id="PR00420">
    <property type="entry name" value="RNGMNOXGNASE"/>
</dbReference>
<evidence type="ECO:0000313" key="4">
    <source>
        <dbReference type="Proteomes" id="UP000035721"/>
    </source>
</evidence>
<dbReference type="RefSeq" id="WP_048552790.1">
    <property type="nucleotide sequence ID" value="NZ_HF570958.1"/>
</dbReference>
<organism evidence="3 4">
    <name type="scientific">Nostocoides japonicum T1-X7</name>
    <dbReference type="NCBI Taxonomy" id="1194083"/>
    <lineage>
        <taxon>Bacteria</taxon>
        <taxon>Bacillati</taxon>
        <taxon>Actinomycetota</taxon>
        <taxon>Actinomycetes</taxon>
        <taxon>Micrococcales</taxon>
        <taxon>Intrasporangiaceae</taxon>
        <taxon>Nostocoides</taxon>
    </lineage>
</organism>
<dbReference type="PANTHER" id="PTHR43563">
    <property type="entry name" value="AMINE OXIDASE"/>
    <property type="match status" value="1"/>
</dbReference>
<protein>
    <submittedName>
        <fullName evidence="3">Putative amine oxidase protein</fullName>
    </submittedName>
</protein>
<dbReference type="InterPro" id="IPR002937">
    <property type="entry name" value="Amino_oxidase"/>
</dbReference>
<dbReference type="AlphaFoldDB" id="A0A077LVZ2"/>
<dbReference type="InterPro" id="IPR036188">
    <property type="entry name" value="FAD/NAD-bd_sf"/>
</dbReference>
<comment type="similarity">
    <text evidence="1">Belongs to the flavin monoamine oxidase family.</text>
</comment>